<accession>A3DP91</accession>
<feature type="coiled-coil region" evidence="1">
    <location>
        <begin position="471"/>
        <end position="540"/>
    </location>
</feature>
<organism evidence="3 4">
    <name type="scientific">Staphylothermus marinus (strain ATCC 43588 / DSM 3639 / JCM 9404 / F1)</name>
    <dbReference type="NCBI Taxonomy" id="399550"/>
    <lineage>
        <taxon>Archaea</taxon>
        <taxon>Thermoproteota</taxon>
        <taxon>Thermoprotei</taxon>
        <taxon>Desulfurococcales</taxon>
        <taxon>Desulfurococcaceae</taxon>
        <taxon>Staphylothermus</taxon>
    </lineage>
</organism>
<reference evidence="4" key="1">
    <citation type="journal article" date="2009" name="BMC Genomics">
        <title>The complete genome sequence of Staphylothermus marinus reveals differences in sulfur metabolism among heterotrophic Crenarchaeota.</title>
        <authorList>
            <person name="Anderson I.J."/>
            <person name="Dharmarajan L."/>
            <person name="Rodriguez J."/>
            <person name="Hooper S."/>
            <person name="Porat I."/>
            <person name="Ulrich L.E."/>
            <person name="Elkins J.G."/>
            <person name="Mavromatis K."/>
            <person name="Sun H."/>
            <person name="Land M."/>
            <person name="Lapidus A."/>
            <person name="Lucas S."/>
            <person name="Barry K."/>
            <person name="Huber H."/>
            <person name="Zhulin I.B."/>
            <person name="Whitman W.B."/>
            <person name="Mukhopadhyay B."/>
            <person name="Woese C."/>
            <person name="Bristow J."/>
            <person name="Kyrpides N."/>
        </authorList>
    </citation>
    <scope>NUCLEOTIDE SEQUENCE [LARGE SCALE GENOMIC DNA]</scope>
    <source>
        <strain evidence="4">ATCC 43588 / DSM 3639 / JCM 9404 / F1</strain>
    </source>
</reference>
<dbReference type="eggNOG" id="arCOG07272">
    <property type="taxonomic scope" value="Archaea"/>
</dbReference>
<keyword evidence="2" id="KW-0472">Membrane</keyword>
<evidence type="ECO:0000313" key="3">
    <source>
        <dbReference type="EMBL" id="ABN70451.1"/>
    </source>
</evidence>
<dbReference type="STRING" id="399550.Smar_1360"/>
<feature type="transmembrane region" description="Helical" evidence="2">
    <location>
        <begin position="544"/>
        <end position="566"/>
    </location>
</feature>
<protein>
    <submittedName>
        <fullName evidence="3">Uncharacterized protein</fullName>
    </submittedName>
</protein>
<reference evidence="3 4" key="2">
    <citation type="journal article" date="2009" name="Stand. Genomic Sci.">
        <title>Complete genome sequence of Staphylothermus marinus Stetter and Fiala 1986 type strain F1.</title>
        <authorList>
            <person name="Anderson I.J."/>
            <person name="Sun H."/>
            <person name="Lapidus A."/>
            <person name="Copeland A."/>
            <person name="Glavina Del Rio T."/>
            <person name="Tice H."/>
            <person name="Dalin E."/>
            <person name="Lucas S."/>
            <person name="Barry K."/>
            <person name="Land M."/>
            <person name="Richardson P."/>
            <person name="Huber H."/>
            <person name="Kyrpides N.C."/>
        </authorList>
    </citation>
    <scope>NUCLEOTIDE SEQUENCE [LARGE SCALE GENOMIC DNA]</scope>
    <source>
        <strain evidence="4">ATCC 43588 / DSM 3639 / JCM 9404 / F1</strain>
    </source>
</reference>
<keyword evidence="1" id="KW-0175">Coiled coil</keyword>
<name>A3DP91_STAMF</name>
<dbReference type="KEGG" id="smr:Smar_1360"/>
<sequence>MNKKYVMIAIITMLLIQLITPITTITYSQQPTYLRFLFLYVPGFSLEKAVNVSSLKYLENATFKAYINPIPPYTLSYNEIVLVNNSWDLSKAIVLDNNTALLPNNTYTQLYKLVPKQVLTNLWGTLDTMFLGLSSIDPRVHSRTMNPYFNETNKIIEPAIFIIPINGTTIWDQLNTTIKLSVSSQYFVLSIENYVDGIKFSKETNVTPILKFNITNEKLSVEPGIYYLRFRVLKMNSTHVILFTPGTRKADQWFSEYFEKFDRPVVPRIPFKYTRYMDEDDLEWLVNEVINFYKSMLTTAYKYRSATINFVEYPLIYDLWTGYIHGYINWEQLSKLEELAYNGLSEIINTTKNMINENITTIIYSPFTINNHEENLSIQGLRYVEPGLYFVEGDETSVLSELISRNISYTTMSFGDKKLVLINNPGYYGVSKGELIVYGKELRKILSTFTLQPTNVASFILSLVRGYGVGLSNAINEISFINLKIQSLNDEISNLQKKLSTLNQTLFNVNQSLGKYRAENINLTDQISSYKAKINEYRQREQQALLYATIGSISVLVIVILLYIIATRGITKKR</sequence>
<dbReference type="AlphaFoldDB" id="A3DP91"/>
<evidence type="ECO:0000256" key="2">
    <source>
        <dbReference type="SAM" id="Phobius"/>
    </source>
</evidence>
<dbReference type="OrthoDB" id="18623at2157"/>
<dbReference type="EMBL" id="CP000575">
    <property type="protein sequence ID" value="ABN70451.1"/>
    <property type="molecule type" value="Genomic_DNA"/>
</dbReference>
<dbReference type="RefSeq" id="WP_011839645.1">
    <property type="nucleotide sequence ID" value="NC_009033.1"/>
</dbReference>
<evidence type="ECO:0000256" key="1">
    <source>
        <dbReference type="SAM" id="Coils"/>
    </source>
</evidence>
<dbReference type="GeneID" id="4907468"/>
<gene>
    <name evidence="3" type="ordered locus">Smar_1360</name>
</gene>
<dbReference type="Proteomes" id="UP000000254">
    <property type="component" value="Chromosome"/>
</dbReference>
<dbReference type="HOGENOM" id="CLU_481149_0_0_2"/>
<evidence type="ECO:0000313" key="4">
    <source>
        <dbReference type="Proteomes" id="UP000000254"/>
    </source>
</evidence>
<keyword evidence="4" id="KW-1185">Reference proteome</keyword>
<keyword evidence="2" id="KW-0812">Transmembrane</keyword>
<proteinExistence type="predicted"/>
<keyword evidence="2" id="KW-1133">Transmembrane helix</keyword>